<evidence type="ECO:0000313" key="3">
    <source>
        <dbReference type="Proteomes" id="UP000077266"/>
    </source>
</evidence>
<organism evidence="2 3">
    <name type="scientific">Exidia glandulosa HHB12029</name>
    <dbReference type="NCBI Taxonomy" id="1314781"/>
    <lineage>
        <taxon>Eukaryota</taxon>
        <taxon>Fungi</taxon>
        <taxon>Dikarya</taxon>
        <taxon>Basidiomycota</taxon>
        <taxon>Agaricomycotina</taxon>
        <taxon>Agaricomycetes</taxon>
        <taxon>Auriculariales</taxon>
        <taxon>Exidiaceae</taxon>
        <taxon>Exidia</taxon>
    </lineage>
</organism>
<dbReference type="OrthoDB" id="3181259at2759"/>
<dbReference type="InParanoid" id="A0A165H4W8"/>
<gene>
    <name evidence="2" type="ORF">EXIGLDRAFT_769896</name>
</gene>
<keyword evidence="3" id="KW-1185">Reference proteome</keyword>
<name>A0A165H4W8_EXIGL</name>
<dbReference type="Pfam" id="PF12937">
    <property type="entry name" value="F-box-like"/>
    <property type="match status" value="1"/>
</dbReference>
<reference evidence="2 3" key="1">
    <citation type="journal article" date="2016" name="Mol. Biol. Evol.">
        <title>Comparative Genomics of Early-Diverging Mushroom-Forming Fungi Provides Insights into the Origins of Lignocellulose Decay Capabilities.</title>
        <authorList>
            <person name="Nagy L.G."/>
            <person name="Riley R."/>
            <person name="Tritt A."/>
            <person name="Adam C."/>
            <person name="Daum C."/>
            <person name="Floudas D."/>
            <person name="Sun H."/>
            <person name="Yadav J.S."/>
            <person name="Pangilinan J."/>
            <person name="Larsson K.H."/>
            <person name="Matsuura K."/>
            <person name="Barry K."/>
            <person name="Labutti K."/>
            <person name="Kuo R."/>
            <person name="Ohm R.A."/>
            <person name="Bhattacharya S.S."/>
            <person name="Shirouzu T."/>
            <person name="Yoshinaga Y."/>
            <person name="Martin F.M."/>
            <person name="Grigoriev I.V."/>
            <person name="Hibbett D.S."/>
        </authorList>
    </citation>
    <scope>NUCLEOTIDE SEQUENCE [LARGE SCALE GENOMIC DNA]</scope>
    <source>
        <strain evidence="2 3">HHB12029</strain>
    </source>
</reference>
<accession>A0A165H4W8</accession>
<dbReference type="InterPro" id="IPR001810">
    <property type="entry name" value="F-box_dom"/>
</dbReference>
<evidence type="ECO:0000259" key="1">
    <source>
        <dbReference type="PROSITE" id="PS50181"/>
    </source>
</evidence>
<dbReference type="Gene3D" id="1.20.1280.50">
    <property type="match status" value="1"/>
</dbReference>
<feature type="domain" description="F-box" evidence="1">
    <location>
        <begin position="67"/>
        <end position="114"/>
    </location>
</feature>
<dbReference type="SMART" id="SM00256">
    <property type="entry name" value="FBOX"/>
    <property type="match status" value="1"/>
</dbReference>
<proteinExistence type="predicted"/>
<protein>
    <recommendedName>
        <fullName evidence="1">F-box domain-containing protein</fullName>
    </recommendedName>
</protein>
<dbReference type="PROSITE" id="PS50181">
    <property type="entry name" value="FBOX"/>
    <property type="match status" value="1"/>
</dbReference>
<dbReference type="AlphaFoldDB" id="A0A165H4W8"/>
<dbReference type="SUPFAM" id="SSF81383">
    <property type="entry name" value="F-box domain"/>
    <property type="match status" value="1"/>
</dbReference>
<dbReference type="InterPro" id="IPR036047">
    <property type="entry name" value="F-box-like_dom_sf"/>
</dbReference>
<dbReference type="EMBL" id="KV426027">
    <property type="protein sequence ID" value="KZV91457.1"/>
    <property type="molecule type" value="Genomic_DNA"/>
</dbReference>
<evidence type="ECO:0000313" key="2">
    <source>
        <dbReference type="EMBL" id="KZV91457.1"/>
    </source>
</evidence>
<sequence length="573" mass="64972">MRYKTYFGILPRYADAIGVPRSWRIVSYIRPTRLPITSHSSLSAAHTAIYALVGNVLQEFSCFLNNDVPVNSVPAEIFIDVLSHLTFHDLVAASHVCQLWRSTAINDAALWANVITRFKPYVGASFVKDELIRRTRDMPLDLEMYIGRPVAVEALGNHLHHVRRLTLNIDSHYEGWGSPPEVPMLLMHALRKPAPLLEEFSISFEEVLSDIGFQIMPADVFAGQAPRLRTVAAVGMQLPFHPYAAFENVQRFVSRAPSNHSARFPFVPVIEMVRNIGAYRGLKHLVVLQDPVYPARVLTETSGLFDTLRDIAHTLDVLELSYFPGIPQLMHALRDGPPQLIIVHTAHPSFLLYDFLHHLDSITSLRFGSRGVPETTIEVTDSRGNTRRATAVLAEVDAVTLWRFIPGLVFDTLTSLSLHEHMWPDDWVFPTAVALQDLRVFIGTHDVLEHLSGIFQLGTVYQQWQVPSLRRFTLASISYPSYHWPRDPQRSTMLVAADDVRRFLHERLAFSQLPILNLEYIALYEAYMSGAVESLRTIVTEITNTDPGGFERLPLYYQHIASYASSVYFFDFL</sequence>
<dbReference type="Proteomes" id="UP000077266">
    <property type="component" value="Unassembled WGS sequence"/>
</dbReference>